<evidence type="ECO:0000256" key="3">
    <source>
        <dbReference type="ARBA" id="ARBA00022989"/>
    </source>
</evidence>
<evidence type="ECO:0000259" key="8">
    <source>
        <dbReference type="Pfam" id="PF20684"/>
    </source>
</evidence>
<proteinExistence type="inferred from homology"/>
<feature type="transmembrane region" description="Helical" evidence="7">
    <location>
        <begin position="241"/>
        <end position="262"/>
    </location>
</feature>
<comment type="subcellular location">
    <subcellularLocation>
        <location evidence="1">Membrane</location>
        <topology evidence="1">Multi-pass membrane protein</topology>
    </subcellularLocation>
</comment>
<evidence type="ECO:0000256" key="2">
    <source>
        <dbReference type="ARBA" id="ARBA00022692"/>
    </source>
</evidence>
<keyword evidence="10" id="KW-1185">Reference proteome</keyword>
<dbReference type="EMBL" id="GL532834">
    <property type="protein sequence ID" value="EFQ95351.1"/>
    <property type="molecule type" value="Genomic_DNA"/>
</dbReference>
<feature type="transmembrane region" description="Helical" evidence="7">
    <location>
        <begin position="116"/>
        <end position="143"/>
    </location>
</feature>
<feature type="transmembrane region" description="Helical" evidence="7">
    <location>
        <begin position="171"/>
        <end position="193"/>
    </location>
</feature>
<evidence type="ECO:0000256" key="5">
    <source>
        <dbReference type="ARBA" id="ARBA00038359"/>
    </source>
</evidence>
<evidence type="ECO:0000313" key="10">
    <source>
        <dbReference type="Proteomes" id="UP000001067"/>
    </source>
</evidence>
<sequence length="352" mass="39079">MHGESSMWYPMRYKALADIRYAALIPTVMFTAFALLMVALRWCCRICCRSAKVGPEDYLVTAAVVKFGVDGAAIQRDDADPSSRSTMLKLALAQAISYHLARNLVKASLILQYMRLFSVISPVVWACYGLFVLTLGAAAWGVFGNIFFCDPVRSYWDVTLPGTCMVEEKRFWSSSVIGIVLDFAIWLLPAPVVGRLRLPKRQKMGLMVVFGLGGFVCAITLLRLILVYYTAHQGEVTKAGTYAIIFSSIEINLAISCASVLVMKPLFARFLPALISEQPLTAAEDARTCRALTGLHLLTIAVAEEEEEEKNTPDEERRDTLVESNTFSQRIAVPKAAKRAKKGWRASKRNTM</sequence>
<feature type="compositionally biased region" description="Basic residues" evidence="6">
    <location>
        <begin position="336"/>
        <end position="352"/>
    </location>
</feature>
<feature type="compositionally biased region" description="Basic and acidic residues" evidence="6">
    <location>
        <begin position="310"/>
        <end position="321"/>
    </location>
</feature>
<dbReference type="PANTHER" id="PTHR33048:SF47">
    <property type="entry name" value="INTEGRAL MEMBRANE PROTEIN-RELATED"/>
    <property type="match status" value="1"/>
</dbReference>
<organism evidence="10">
    <name type="scientific">Pyrenophora teres f. teres (strain 0-1)</name>
    <name type="common">Barley net blotch fungus</name>
    <name type="synonym">Drechslera teres f. teres</name>
    <dbReference type="NCBI Taxonomy" id="861557"/>
    <lineage>
        <taxon>Eukaryota</taxon>
        <taxon>Fungi</taxon>
        <taxon>Dikarya</taxon>
        <taxon>Ascomycota</taxon>
        <taxon>Pezizomycotina</taxon>
        <taxon>Dothideomycetes</taxon>
        <taxon>Pleosporomycetidae</taxon>
        <taxon>Pleosporales</taxon>
        <taxon>Pleosporineae</taxon>
        <taxon>Pleosporaceae</taxon>
        <taxon>Pyrenophora</taxon>
    </lineage>
</organism>
<comment type="similarity">
    <text evidence="5">Belongs to the SAT4 family.</text>
</comment>
<evidence type="ECO:0000256" key="1">
    <source>
        <dbReference type="ARBA" id="ARBA00004141"/>
    </source>
</evidence>
<dbReference type="InterPro" id="IPR052337">
    <property type="entry name" value="SAT4-like"/>
</dbReference>
<dbReference type="Pfam" id="PF20684">
    <property type="entry name" value="Fung_rhodopsin"/>
    <property type="match status" value="1"/>
</dbReference>
<dbReference type="OrthoDB" id="444631at2759"/>
<evidence type="ECO:0000256" key="6">
    <source>
        <dbReference type="SAM" id="MobiDB-lite"/>
    </source>
</evidence>
<evidence type="ECO:0000256" key="7">
    <source>
        <dbReference type="SAM" id="Phobius"/>
    </source>
</evidence>
<evidence type="ECO:0000256" key="4">
    <source>
        <dbReference type="ARBA" id="ARBA00023136"/>
    </source>
</evidence>
<keyword evidence="4 7" id="KW-0472">Membrane</keyword>
<dbReference type="HOGENOM" id="CLU_028200_0_2_1"/>
<dbReference type="InterPro" id="IPR049326">
    <property type="entry name" value="Rhodopsin_dom_fungi"/>
</dbReference>
<feature type="region of interest" description="Disordered" evidence="6">
    <location>
        <begin position="333"/>
        <end position="352"/>
    </location>
</feature>
<dbReference type="PANTHER" id="PTHR33048">
    <property type="entry name" value="PTH11-LIKE INTEGRAL MEMBRANE PROTEIN (AFU_ORTHOLOGUE AFUA_5G11245)"/>
    <property type="match status" value="1"/>
</dbReference>
<gene>
    <name evidence="9" type="ORF">PTT_06683</name>
</gene>
<dbReference type="Proteomes" id="UP000001067">
    <property type="component" value="Unassembled WGS sequence"/>
</dbReference>
<keyword evidence="2 7" id="KW-0812">Transmembrane</keyword>
<feature type="region of interest" description="Disordered" evidence="6">
    <location>
        <begin position="306"/>
        <end position="328"/>
    </location>
</feature>
<dbReference type="AlphaFoldDB" id="E3RFZ6"/>
<reference evidence="9 10" key="1">
    <citation type="journal article" date="2010" name="Genome Biol.">
        <title>A first genome assembly of the barley fungal pathogen Pyrenophora teres f. teres.</title>
        <authorList>
            <person name="Ellwood S.R."/>
            <person name="Liu Z."/>
            <person name="Syme R.A."/>
            <person name="Lai Z."/>
            <person name="Hane J.K."/>
            <person name="Keiper F."/>
            <person name="Moffat C.S."/>
            <person name="Oliver R.P."/>
            <person name="Friesen T.L."/>
        </authorList>
    </citation>
    <scope>NUCLEOTIDE SEQUENCE [LARGE SCALE GENOMIC DNA]</scope>
    <source>
        <strain evidence="9 10">0-1</strain>
    </source>
</reference>
<accession>E3RFZ6</accession>
<evidence type="ECO:0000313" key="9">
    <source>
        <dbReference type="EMBL" id="EFQ95351.1"/>
    </source>
</evidence>
<name>E3RFZ6_PYRTT</name>
<feature type="transmembrane region" description="Helical" evidence="7">
    <location>
        <begin position="20"/>
        <end position="40"/>
    </location>
</feature>
<feature type="domain" description="Rhodopsin" evidence="8">
    <location>
        <begin position="40"/>
        <end position="269"/>
    </location>
</feature>
<protein>
    <recommendedName>
        <fullName evidence="8">Rhodopsin domain-containing protein</fullName>
    </recommendedName>
</protein>
<feature type="transmembrane region" description="Helical" evidence="7">
    <location>
        <begin position="205"/>
        <end position="229"/>
    </location>
</feature>
<dbReference type="GO" id="GO:0016020">
    <property type="term" value="C:membrane"/>
    <property type="evidence" value="ECO:0007669"/>
    <property type="project" value="UniProtKB-SubCell"/>
</dbReference>
<dbReference type="KEGG" id="pte:PTT_06683"/>
<keyword evidence="3 7" id="KW-1133">Transmembrane helix</keyword>
<dbReference type="eggNOG" id="ENOG502S025">
    <property type="taxonomic scope" value="Eukaryota"/>
</dbReference>